<dbReference type="InterPro" id="IPR015943">
    <property type="entry name" value="WD40/YVTN_repeat-like_dom_sf"/>
</dbReference>
<dbReference type="SUPFAM" id="SSF56112">
    <property type="entry name" value="Protein kinase-like (PK-like)"/>
    <property type="match status" value="1"/>
</dbReference>
<dbReference type="InterPro" id="IPR008271">
    <property type="entry name" value="Ser/Thr_kinase_AS"/>
</dbReference>
<dbReference type="SMART" id="SM00564">
    <property type="entry name" value="PQQ"/>
    <property type="match status" value="5"/>
</dbReference>
<protein>
    <submittedName>
        <fullName evidence="8">Serine/threonine protein kinase</fullName>
    </submittedName>
</protein>
<dbReference type="PROSITE" id="PS00108">
    <property type="entry name" value="PROTEIN_KINASE_ST"/>
    <property type="match status" value="1"/>
</dbReference>
<evidence type="ECO:0000256" key="5">
    <source>
        <dbReference type="PROSITE-ProRule" id="PRU10141"/>
    </source>
</evidence>
<evidence type="ECO:0000256" key="4">
    <source>
        <dbReference type="ARBA" id="ARBA00022840"/>
    </source>
</evidence>
<feature type="compositionally biased region" description="Low complexity" evidence="6">
    <location>
        <begin position="308"/>
        <end position="321"/>
    </location>
</feature>
<dbReference type="PROSITE" id="PS00107">
    <property type="entry name" value="PROTEIN_KINASE_ATP"/>
    <property type="match status" value="1"/>
</dbReference>
<organism evidence="8 9">
    <name type="scientific">Streptomyces venezuelae</name>
    <dbReference type="NCBI Taxonomy" id="54571"/>
    <lineage>
        <taxon>Bacteria</taxon>
        <taxon>Bacillati</taxon>
        <taxon>Actinomycetota</taxon>
        <taxon>Actinomycetes</taxon>
        <taxon>Kitasatosporales</taxon>
        <taxon>Streptomycetaceae</taxon>
        <taxon>Streptomyces</taxon>
    </lineage>
</organism>
<feature type="compositionally biased region" description="Basic and acidic residues" evidence="6">
    <location>
        <begin position="334"/>
        <end position="346"/>
    </location>
</feature>
<gene>
    <name evidence="8" type="ORF">DEJ46_14240</name>
</gene>
<dbReference type="InterPro" id="IPR011009">
    <property type="entry name" value="Kinase-like_dom_sf"/>
</dbReference>
<keyword evidence="3 8" id="KW-0418">Kinase</keyword>
<evidence type="ECO:0000313" key="8">
    <source>
        <dbReference type="EMBL" id="QES20122.1"/>
    </source>
</evidence>
<dbReference type="InterPro" id="IPR018391">
    <property type="entry name" value="PQQ_b-propeller_rpt"/>
</dbReference>
<evidence type="ECO:0000256" key="3">
    <source>
        <dbReference type="ARBA" id="ARBA00022777"/>
    </source>
</evidence>
<feature type="region of interest" description="Disordered" evidence="6">
    <location>
        <begin position="308"/>
        <end position="349"/>
    </location>
</feature>
<reference evidence="8 9" key="1">
    <citation type="submission" date="2018-05" db="EMBL/GenBank/DDBJ databases">
        <title>Streptomyces venezuelae.</title>
        <authorList>
            <person name="Kim W."/>
            <person name="Lee N."/>
            <person name="Cho B.-K."/>
        </authorList>
    </citation>
    <scope>NUCLEOTIDE SEQUENCE [LARGE SCALE GENOMIC DNA]</scope>
    <source>
        <strain evidence="8 9">ATCC 15068</strain>
    </source>
</reference>
<dbReference type="Gene3D" id="2.130.10.10">
    <property type="entry name" value="YVTN repeat-like/Quinoprotein amine dehydrogenase"/>
    <property type="match status" value="2"/>
</dbReference>
<evidence type="ECO:0000313" key="9">
    <source>
        <dbReference type="Proteomes" id="UP000324106"/>
    </source>
</evidence>
<dbReference type="InterPro" id="IPR011047">
    <property type="entry name" value="Quinoprotein_ADH-like_sf"/>
</dbReference>
<evidence type="ECO:0000256" key="2">
    <source>
        <dbReference type="ARBA" id="ARBA00022741"/>
    </source>
</evidence>
<dbReference type="Gene3D" id="1.10.510.10">
    <property type="entry name" value="Transferase(Phosphotransferase) domain 1"/>
    <property type="match status" value="1"/>
</dbReference>
<dbReference type="PROSITE" id="PS50011">
    <property type="entry name" value="PROTEIN_KINASE_DOM"/>
    <property type="match status" value="1"/>
</dbReference>
<evidence type="ECO:0000259" key="7">
    <source>
        <dbReference type="PROSITE" id="PS50011"/>
    </source>
</evidence>
<dbReference type="CDD" id="cd14014">
    <property type="entry name" value="STKc_PknB_like"/>
    <property type="match status" value="1"/>
</dbReference>
<feature type="binding site" evidence="5">
    <location>
        <position position="48"/>
    </location>
    <ligand>
        <name>ATP</name>
        <dbReference type="ChEBI" id="CHEBI:30616"/>
    </ligand>
</feature>
<feature type="domain" description="Protein kinase" evidence="7">
    <location>
        <begin position="19"/>
        <end position="280"/>
    </location>
</feature>
<dbReference type="SUPFAM" id="SSF50998">
    <property type="entry name" value="Quinoprotein alcohol dehydrogenase-like"/>
    <property type="match status" value="1"/>
</dbReference>
<feature type="compositionally biased region" description="Pro residues" evidence="6">
    <location>
        <begin position="382"/>
        <end position="392"/>
    </location>
</feature>
<keyword evidence="1" id="KW-0808">Transferase</keyword>
<proteinExistence type="predicted"/>
<dbReference type="OrthoDB" id="4328635at2"/>
<dbReference type="PANTHER" id="PTHR43289">
    <property type="entry name" value="MITOGEN-ACTIVATED PROTEIN KINASE KINASE KINASE 20-RELATED"/>
    <property type="match status" value="1"/>
</dbReference>
<dbReference type="Pfam" id="PF00069">
    <property type="entry name" value="Pkinase"/>
    <property type="match status" value="1"/>
</dbReference>
<dbReference type="InterPro" id="IPR017441">
    <property type="entry name" value="Protein_kinase_ATP_BS"/>
</dbReference>
<evidence type="ECO:0000256" key="1">
    <source>
        <dbReference type="ARBA" id="ARBA00022679"/>
    </source>
</evidence>
<dbReference type="EMBL" id="CP029194">
    <property type="protein sequence ID" value="QES20122.1"/>
    <property type="molecule type" value="Genomic_DNA"/>
</dbReference>
<feature type="region of interest" description="Disordered" evidence="6">
    <location>
        <begin position="375"/>
        <end position="398"/>
    </location>
</feature>
<keyword evidence="2 5" id="KW-0547">Nucleotide-binding</keyword>
<dbReference type="AlphaFoldDB" id="A0A5P2APB3"/>
<dbReference type="Pfam" id="PF13360">
    <property type="entry name" value="PQQ_2"/>
    <property type="match status" value="1"/>
</dbReference>
<sequence length="806" mass="84065">MGEVLGPLREGTPRQIGPYEVLARLGAGGMGEVFLARGGSDGVFVAVKTVRRDVAGDPAFRDRFRREIRVAALVSSPYAAAPVGGDADTEVPWLATAYVPGPSLSQAVRRGGALPVATVRALGAGVARALADLHAAGVLHRDLKPGNVMLSVDGPRLIDFGIARSSTATTMTATGVMVGTPAFMSPEHVAGARRVTAASDVFCLGSLLCYAATGEDPFGDGPLAAVLYRVSQAEADLSRVPEELREVVAACLALDPANRPTPERLAELLEADAGRRFPWPEGVREHIGEYGTELAQLVASGGPLLEAAPATGPGVTPAVPGLHSVPTLGPVSRPDARPDTRPDTPPRRRRRRVLAAALTLAVVAGGLGTYLLWPEGETKKPQSPPQAAPPAAPRIAGVDDRGLADASGVVPQNAAQRPAGWKPWQAKLSAPAHGCSAGEKVLVCRTTDGRYEALDPASGKRLWGAKVDSETPLESYMSERAVFFVARDSTRPTVHHGNVVLVTGRKLQVRDARTGAVRWEKLALGPQYMWDTRPLVGDGIVFAATEVMDDIDEDQVAFTAYSLTDGKELWTKGLTNADISNAERRGYEPVAYAKGIVYALSQGGLVAYDGKTGTLLGEADPAARECLDIKVLAGSGYCASYDRTRNAKVQLHALDARTLAARASMPAPLASVAPSVVGPNAVVTSGKEVAVLDPRTGRTLVSHPVKAAPAGLGQAVSSPLLAGDQVVYADFSSLYTVRLGAGGKPAGLKVTPVPGAPGPRVPEENPVPGYGDIVSKQVRAPEVLPVGGIAYIVYDKGAVASVELPE</sequence>
<keyword evidence="4 5" id="KW-0067">ATP-binding</keyword>
<dbReference type="PANTHER" id="PTHR43289:SF34">
    <property type="entry name" value="SERINE_THREONINE-PROTEIN KINASE YBDM-RELATED"/>
    <property type="match status" value="1"/>
</dbReference>
<accession>A0A5P2APB3</accession>
<dbReference type="SMART" id="SM00220">
    <property type="entry name" value="S_TKc"/>
    <property type="match status" value="1"/>
</dbReference>
<name>A0A5P2APB3_STRVZ</name>
<dbReference type="RefSeq" id="WP_150266607.1">
    <property type="nucleotide sequence ID" value="NZ_CP029194.1"/>
</dbReference>
<dbReference type="GO" id="GO:0004674">
    <property type="term" value="F:protein serine/threonine kinase activity"/>
    <property type="evidence" value="ECO:0007669"/>
    <property type="project" value="UniProtKB-KW"/>
</dbReference>
<keyword evidence="8" id="KW-0723">Serine/threonine-protein kinase</keyword>
<dbReference type="Proteomes" id="UP000324106">
    <property type="component" value="Chromosome"/>
</dbReference>
<dbReference type="GO" id="GO:0005524">
    <property type="term" value="F:ATP binding"/>
    <property type="evidence" value="ECO:0007669"/>
    <property type="project" value="UniProtKB-UniRule"/>
</dbReference>
<dbReference type="InterPro" id="IPR002372">
    <property type="entry name" value="PQQ_rpt_dom"/>
</dbReference>
<dbReference type="Gene3D" id="3.30.200.20">
    <property type="entry name" value="Phosphorylase Kinase, domain 1"/>
    <property type="match status" value="1"/>
</dbReference>
<evidence type="ECO:0000256" key="6">
    <source>
        <dbReference type="SAM" id="MobiDB-lite"/>
    </source>
</evidence>
<dbReference type="InterPro" id="IPR000719">
    <property type="entry name" value="Prot_kinase_dom"/>
</dbReference>